<gene>
    <name evidence="2" type="ORF">BCL93_110137</name>
</gene>
<name>A0A328XTY6_9GAMM</name>
<dbReference type="Proteomes" id="UP000249700">
    <property type="component" value="Unassembled WGS sequence"/>
</dbReference>
<dbReference type="RefSeq" id="WP_112055870.1">
    <property type="nucleotide sequence ID" value="NZ_QLSX01000010.1"/>
</dbReference>
<evidence type="ECO:0000313" key="2">
    <source>
        <dbReference type="EMBL" id="RAR59104.1"/>
    </source>
</evidence>
<reference evidence="2 3" key="1">
    <citation type="submission" date="2018-06" db="EMBL/GenBank/DDBJ databases">
        <title>Comparative analysis of microorganisms from saline springs in Andes Mountain Range, Colombia.</title>
        <authorList>
            <person name="Rubin E."/>
        </authorList>
    </citation>
    <scope>NUCLEOTIDE SEQUENCE [LARGE SCALE GENOMIC DNA]</scope>
    <source>
        <strain evidence="2 3">USBA-857</strain>
    </source>
</reference>
<dbReference type="EMBL" id="QLSX01000010">
    <property type="protein sequence ID" value="RAR59104.1"/>
    <property type="molecule type" value="Genomic_DNA"/>
</dbReference>
<dbReference type="InterPro" id="IPR000182">
    <property type="entry name" value="GNAT_dom"/>
</dbReference>
<dbReference type="InterPro" id="IPR016181">
    <property type="entry name" value="Acyl_CoA_acyltransferase"/>
</dbReference>
<proteinExistence type="predicted"/>
<comment type="caution">
    <text evidence="2">The sequence shown here is derived from an EMBL/GenBank/DDBJ whole genome shotgun (WGS) entry which is preliminary data.</text>
</comment>
<feature type="domain" description="N-acetyltransferase" evidence="1">
    <location>
        <begin position="104"/>
        <end position="261"/>
    </location>
</feature>
<dbReference type="AlphaFoldDB" id="A0A328XTY6"/>
<dbReference type="GO" id="GO:0016747">
    <property type="term" value="F:acyltransferase activity, transferring groups other than amino-acyl groups"/>
    <property type="evidence" value="ECO:0007669"/>
    <property type="project" value="InterPro"/>
</dbReference>
<organism evidence="2 3">
    <name type="scientific">Onishia taeanensis</name>
    <dbReference type="NCBI Taxonomy" id="284577"/>
    <lineage>
        <taxon>Bacteria</taxon>
        <taxon>Pseudomonadati</taxon>
        <taxon>Pseudomonadota</taxon>
        <taxon>Gammaproteobacteria</taxon>
        <taxon>Oceanospirillales</taxon>
        <taxon>Halomonadaceae</taxon>
        <taxon>Onishia</taxon>
    </lineage>
</organism>
<dbReference type="SUPFAM" id="SSF55729">
    <property type="entry name" value="Acyl-CoA N-acyltransferases (Nat)"/>
    <property type="match status" value="1"/>
</dbReference>
<accession>A0A328XTY6</accession>
<sequence>MIDNQYAMFLQSSGEEVFISNNIFWHKYNGFIVPAYLPHVTPTIDEFTAKKAMKYSKSPFARWNSSFGQNDEASWWYVVRQAPYSMQQCSKKTRSNIRRAIKNLIVRPVSLDEMQEQGYAVCEAAVVRYGNSAFLPSRAEFSRRLTAAGAFYGTVEYVGVFVEEKMIAFSENHIQDNAVFWESIWYDPEYLRLGSSYALIHFMLEYYLNTRNMKHVSDGCRSIYHETNFQDFLIRRFGFEKFYSKLELVYSPWFYFIVSLLYPFRCVLDALRACRAPILAKGRAVLCQEEIRRSFL</sequence>
<keyword evidence="2" id="KW-0808">Transferase</keyword>
<dbReference type="OrthoDB" id="1099805at2"/>
<evidence type="ECO:0000313" key="3">
    <source>
        <dbReference type="Proteomes" id="UP000249700"/>
    </source>
</evidence>
<evidence type="ECO:0000259" key="1">
    <source>
        <dbReference type="PROSITE" id="PS51186"/>
    </source>
</evidence>
<dbReference type="PROSITE" id="PS51186">
    <property type="entry name" value="GNAT"/>
    <property type="match status" value="1"/>
</dbReference>
<protein>
    <submittedName>
        <fullName evidence="2">Acetyltransferase (GNAT) family protein</fullName>
    </submittedName>
</protein>